<comment type="caution">
    <text evidence="2">The sequence shown here is derived from an EMBL/GenBank/DDBJ whole genome shotgun (WGS) entry which is preliminary data.</text>
</comment>
<name>A0ABU0ZZT5_9FLAO</name>
<dbReference type="Gene3D" id="3.30.300.30">
    <property type="match status" value="1"/>
</dbReference>
<dbReference type="InterPro" id="IPR042099">
    <property type="entry name" value="ANL_N_sf"/>
</dbReference>
<evidence type="ECO:0000313" key="2">
    <source>
        <dbReference type="EMBL" id="MDQ7916970.1"/>
    </source>
</evidence>
<dbReference type="PANTHER" id="PTHR43201:SF32">
    <property type="entry name" value="2-SUCCINYLBENZOATE--COA LIGASE, CHLOROPLASTIC_PEROXISOMAL"/>
    <property type="match status" value="1"/>
</dbReference>
<accession>A0ABU0ZZT5</accession>
<dbReference type="PANTHER" id="PTHR43201">
    <property type="entry name" value="ACYL-COA SYNTHETASE"/>
    <property type="match status" value="1"/>
</dbReference>
<dbReference type="EMBL" id="JAVHUL010000009">
    <property type="protein sequence ID" value="MDQ7916970.1"/>
    <property type="molecule type" value="Genomic_DNA"/>
</dbReference>
<gene>
    <name evidence="2" type="ORF">RBU60_05230</name>
</gene>
<dbReference type="InterPro" id="IPR045851">
    <property type="entry name" value="AMP-bd_C_sf"/>
</dbReference>
<feature type="domain" description="AMP-dependent synthetase/ligase" evidence="1">
    <location>
        <begin position="60"/>
        <end position="226"/>
    </location>
</feature>
<evidence type="ECO:0000259" key="1">
    <source>
        <dbReference type="Pfam" id="PF00501"/>
    </source>
</evidence>
<reference evidence="2 3" key="1">
    <citation type="submission" date="2023-08" db="EMBL/GenBank/DDBJ databases">
        <title>Mesonia sp. MT50, isolated from deep-sea sediment of the Mariana Trench.</title>
        <authorList>
            <person name="Fu H."/>
        </authorList>
    </citation>
    <scope>NUCLEOTIDE SEQUENCE [LARGE SCALE GENOMIC DNA]</scope>
    <source>
        <strain evidence="2 3">MT50</strain>
    </source>
</reference>
<dbReference type="Pfam" id="PF00501">
    <property type="entry name" value="AMP-binding"/>
    <property type="match status" value="1"/>
</dbReference>
<protein>
    <submittedName>
        <fullName evidence="2">AMP-binding protein</fullName>
    </submittedName>
</protein>
<dbReference type="RefSeq" id="WP_308863645.1">
    <property type="nucleotide sequence ID" value="NZ_JAVHUL010000009.1"/>
</dbReference>
<sequence length="366" mass="41999">MVENTIDFTQIHQDFQWRGDSLDTTNLKELATLYREEGEPHEEEIGKFFLAWLDDKDYVEVHTSGSTGTPKIIQIRKEWMFNSAKATGKFFELPENTTALLCLPATYIAGKLMLVRAMVLGWHIDSVPPKSNPLDQVFKRYDFCAMTPFQLDNSLARLHLVSKLIVGGGAISLPLKELVQDLSTKVYETYGMTETVTHIAARRVNSVKSKKEEIPFKVLPNVSVSVDERNCLVIKAPGVADEPIITNDVIELETYKKFYWRGRIDHVINTGGIKIFPEQVERKLENTILHRFFITSLPDDALGEKIILFVEAPFSEESLKDLTEQIQELDELTKFERPKKIYFVEKFEETHTGKIHRIHTLKARLD</sequence>
<dbReference type="Gene3D" id="3.40.50.12780">
    <property type="entry name" value="N-terminal domain of ligase-like"/>
    <property type="match status" value="1"/>
</dbReference>
<keyword evidence="3" id="KW-1185">Reference proteome</keyword>
<dbReference type="InterPro" id="IPR000873">
    <property type="entry name" value="AMP-dep_synth/lig_dom"/>
</dbReference>
<evidence type="ECO:0000313" key="3">
    <source>
        <dbReference type="Proteomes" id="UP001230915"/>
    </source>
</evidence>
<organism evidence="2 3">
    <name type="scientific">Mesonia profundi</name>
    <dbReference type="NCBI Taxonomy" id="3070998"/>
    <lineage>
        <taxon>Bacteria</taxon>
        <taxon>Pseudomonadati</taxon>
        <taxon>Bacteroidota</taxon>
        <taxon>Flavobacteriia</taxon>
        <taxon>Flavobacteriales</taxon>
        <taxon>Flavobacteriaceae</taxon>
        <taxon>Mesonia</taxon>
    </lineage>
</organism>
<proteinExistence type="predicted"/>
<dbReference type="SUPFAM" id="SSF56801">
    <property type="entry name" value="Acetyl-CoA synthetase-like"/>
    <property type="match status" value="1"/>
</dbReference>
<dbReference type="Proteomes" id="UP001230915">
    <property type="component" value="Unassembled WGS sequence"/>
</dbReference>